<reference evidence="1" key="1">
    <citation type="submission" date="2022-04" db="EMBL/GenBank/DDBJ databases">
        <title>Genome of the entomopathogenic fungus Entomophthora muscae.</title>
        <authorList>
            <person name="Elya C."/>
            <person name="Lovett B.R."/>
            <person name="Lee E."/>
            <person name="Macias A.M."/>
            <person name="Hajek A.E."/>
            <person name="De Bivort B.L."/>
            <person name="Kasson M.T."/>
            <person name="De Fine Licht H.H."/>
            <person name="Stajich J.E."/>
        </authorList>
    </citation>
    <scope>NUCLEOTIDE SEQUENCE</scope>
    <source>
        <strain evidence="1">Berkeley</strain>
    </source>
</reference>
<organism evidence="1 2">
    <name type="scientific">Entomophthora muscae</name>
    <dbReference type="NCBI Taxonomy" id="34485"/>
    <lineage>
        <taxon>Eukaryota</taxon>
        <taxon>Fungi</taxon>
        <taxon>Fungi incertae sedis</taxon>
        <taxon>Zoopagomycota</taxon>
        <taxon>Entomophthoromycotina</taxon>
        <taxon>Entomophthoromycetes</taxon>
        <taxon>Entomophthorales</taxon>
        <taxon>Entomophthoraceae</taxon>
        <taxon>Entomophthora</taxon>
    </lineage>
</organism>
<protein>
    <submittedName>
        <fullName evidence="1">Uncharacterized protein</fullName>
    </submittedName>
</protein>
<dbReference type="EMBL" id="QTSX02001549">
    <property type="protein sequence ID" value="KAJ9080518.1"/>
    <property type="molecule type" value="Genomic_DNA"/>
</dbReference>
<proteinExistence type="predicted"/>
<evidence type="ECO:0000313" key="1">
    <source>
        <dbReference type="EMBL" id="KAJ9080518.1"/>
    </source>
</evidence>
<gene>
    <name evidence="1" type="ORF">DSO57_1024121</name>
</gene>
<accession>A0ACC2U139</accession>
<sequence>MFLLRPNPWPRLEVFRSLSNLHSQSGCLGATQNGSLQKYLGKDCRRSYSLLWRSNQISLPSQSLKLNLRDPLSITYISRMFSLSGFSNQLPGQTSREELATLINSPNQVDTYLNYLLKKKGVTEGQDMTREELDLDILFAQVPPLEKFIKAIDASIDSERHDKMQEILCLMWELQLPCDVSLYHHIIGRLLESGDTQCVFAFIESISRHNESEGFLTSNWMFRLAINSGDLEIAKQCFAFMFNKGYVRKNATYMEFLKCLGVDKFTVLLNCVNPRQMHLLLREFSRVESVDDTLNLLSLTTEMGLTLSASCYDVALELLIRRTPKMAMQLFLAMKKNPLTLPTRKTYISLIKGLLISHNHFEGAAAIRERIPYYMLSPKFEQLLDNIQLQAYFKFRTLESASSFFRQLLELKKVDVVSFSIVTSHYIHSKILRGSIMYETLLDQLVSDLDATHVRPNSSLFNMLIKCYLKVNIEKAEWIYQRRLKAGFSPDSYTYSMFIVYFAKVAQDIARGIHWLELQVAAGMTPVGKPVGDLLILIKQRQDVASIRKVQNLLQRSNFLPNLDDHIERFVQKVQSGRKHICRPVKSKTVISSRNRTRHETLNPFFAWDEWE</sequence>
<comment type="caution">
    <text evidence="1">The sequence shown here is derived from an EMBL/GenBank/DDBJ whole genome shotgun (WGS) entry which is preliminary data.</text>
</comment>
<evidence type="ECO:0000313" key="2">
    <source>
        <dbReference type="Proteomes" id="UP001165960"/>
    </source>
</evidence>
<name>A0ACC2U139_9FUNG</name>
<dbReference type="Proteomes" id="UP001165960">
    <property type="component" value="Unassembled WGS sequence"/>
</dbReference>
<keyword evidence="2" id="KW-1185">Reference proteome</keyword>